<comment type="caution">
    <text evidence="1">The sequence shown here is derived from an EMBL/GenBank/DDBJ whole genome shotgun (WGS) entry which is preliminary data.</text>
</comment>
<name>A0A4U6X8G4_9PEZI</name>
<organism evidence="1 2">
    <name type="scientific">Colletotrichum tanaceti</name>
    <dbReference type="NCBI Taxonomy" id="1306861"/>
    <lineage>
        <taxon>Eukaryota</taxon>
        <taxon>Fungi</taxon>
        <taxon>Dikarya</taxon>
        <taxon>Ascomycota</taxon>
        <taxon>Pezizomycotina</taxon>
        <taxon>Sordariomycetes</taxon>
        <taxon>Hypocreomycetidae</taxon>
        <taxon>Glomerellales</taxon>
        <taxon>Glomerellaceae</taxon>
        <taxon>Colletotrichum</taxon>
        <taxon>Colletotrichum destructivum species complex</taxon>
    </lineage>
</organism>
<dbReference type="Proteomes" id="UP000310108">
    <property type="component" value="Unassembled WGS sequence"/>
</dbReference>
<accession>A0A4U6X8G4</accession>
<evidence type="ECO:0000313" key="2">
    <source>
        <dbReference type="Proteomes" id="UP000310108"/>
    </source>
</evidence>
<proteinExistence type="predicted"/>
<keyword evidence="2" id="KW-1185">Reference proteome</keyword>
<dbReference type="AlphaFoldDB" id="A0A4U6X8G4"/>
<dbReference type="EMBL" id="PJEX01000476">
    <property type="protein sequence ID" value="TKW49827.1"/>
    <property type="molecule type" value="Genomic_DNA"/>
</dbReference>
<sequence>MGGPVITNADFIVIIRTSNTPATHQHQHQHQQQLALHCTALHCTADRLPLLPVSDQLLHSDTQSQHTAASPAKSRPQRLYPGIRAIYQDANSSAATFLFFSLSFLTCQEFMLPQTSYIGDLRYLINRIHDISTPVFSRTSVGSRASPVDRFGHSLP</sequence>
<evidence type="ECO:0000313" key="1">
    <source>
        <dbReference type="EMBL" id="TKW49827.1"/>
    </source>
</evidence>
<gene>
    <name evidence="1" type="ORF">CTA1_3327</name>
</gene>
<reference evidence="1 2" key="1">
    <citation type="journal article" date="2019" name="PLoS ONE">
        <title>Comparative genome analysis indicates high evolutionary potential of pathogenicity genes in Colletotrichum tanaceti.</title>
        <authorList>
            <person name="Lelwala R.V."/>
            <person name="Korhonen P.K."/>
            <person name="Young N.D."/>
            <person name="Scott J.B."/>
            <person name="Ades P.A."/>
            <person name="Gasser R.B."/>
            <person name="Taylor P.W.J."/>
        </authorList>
    </citation>
    <scope>NUCLEOTIDE SEQUENCE [LARGE SCALE GENOMIC DNA]</scope>
    <source>
        <strain evidence="1">BRIP57314</strain>
    </source>
</reference>
<protein>
    <submittedName>
        <fullName evidence="1">Uncharacterized protein</fullName>
    </submittedName>
</protein>